<accession>A0ABS6LAG6</accession>
<evidence type="ECO:0000313" key="1">
    <source>
        <dbReference type="EMBL" id="MBU9843911.1"/>
    </source>
</evidence>
<gene>
    <name evidence="1" type="ORF">J1784_02610</name>
</gene>
<comment type="caution">
    <text evidence="1">The sequence shown here is derived from an EMBL/GenBank/DDBJ whole genome shotgun (WGS) entry which is preliminary data.</text>
</comment>
<name>A0ABS6LAG6_9GAMM</name>
<reference evidence="1 2" key="1">
    <citation type="submission" date="2021-03" db="EMBL/GenBank/DDBJ databases">
        <title>Five novel Rahnella species.</title>
        <authorList>
            <person name="Brady C."/>
            <person name="Asselin J."/>
            <person name="Beer S."/>
            <person name="Bruberg M.B."/>
            <person name="Crampton B."/>
            <person name="Venter S."/>
            <person name="Arnold D."/>
            <person name="Denman S."/>
        </authorList>
    </citation>
    <scope>NUCLEOTIDE SEQUENCE [LARGE SCALE GENOMIC DNA]</scope>
    <source>
        <strain evidence="1 2">FRB 231</strain>
    </source>
</reference>
<keyword evidence="2" id="KW-1185">Reference proteome</keyword>
<dbReference type="Proteomes" id="UP000739284">
    <property type="component" value="Unassembled WGS sequence"/>
</dbReference>
<sequence>MPAKTLSPSLNTGLTLLNKSNFWQKSGSDHHIPDSLAVSRSKKKFKITNRATYNWALVNRSSLTFWLGESAIPAWYDEPKTSSWVRPQRYSELAIFTLMKLPLRCPDYSCVSRGVIPSTSCLKPPRAAKLPIWLSIPPD</sequence>
<dbReference type="EMBL" id="JAFMOY010000103">
    <property type="protein sequence ID" value="MBU9843911.1"/>
    <property type="molecule type" value="Genomic_DNA"/>
</dbReference>
<evidence type="ECO:0000313" key="2">
    <source>
        <dbReference type="Proteomes" id="UP000739284"/>
    </source>
</evidence>
<protein>
    <submittedName>
        <fullName evidence="1">Uncharacterized protein</fullName>
    </submittedName>
</protein>
<organism evidence="1 2">
    <name type="scientific">Rahnella ecdela</name>
    <dbReference type="NCBI Taxonomy" id="2816250"/>
    <lineage>
        <taxon>Bacteria</taxon>
        <taxon>Pseudomonadati</taxon>
        <taxon>Pseudomonadota</taxon>
        <taxon>Gammaproteobacteria</taxon>
        <taxon>Enterobacterales</taxon>
        <taxon>Yersiniaceae</taxon>
        <taxon>Rahnella</taxon>
    </lineage>
</organism>
<proteinExistence type="predicted"/>